<dbReference type="PROSITE" id="PS51371">
    <property type="entry name" value="CBS"/>
    <property type="match status" value="2"/>
</dbReference>
<evidence type="ECO:0000259" key="4">
    <source>
        <dbReference type="PROSITE" id="PS51371"/>
    </source>
</evidence>
<dbReference type="Proteomes" id="UP001592530">
    <property type="component" value="Unassembled WGS sequence"/>
</dbReference>
<dbReference type="SUPFAM" id="SSF54631">
    <property type="entry name" value="CBS-domain pair"/>
    <property type="match status" value="1"/>
</dbReference>
<feature type="domain" description="CBS" evidence="4">
    <location>
        <begin position="43"/>
        <end position="100"/>
    </location>
</feature>
<evidence type="ECO:0000313" key="6">
    <source>
        <dbReference type="Proteomes" id="UP001592530"/>
    </source>
</evidence>
<feature type="domain" description="CBS" evidence="4">
    <location>
        <begin position="126"/>
        <end position="182"/>
    </location>
</feature>
<dbReference type="EMBL" id="JBHEZY010000005">
    <property type="protein sequence ID" value="MFC1432155.1"/>
    <property type="molecule type" value="Genomic_DNA"/>
</dbReference>
<dbReference type="SMART" id="SM00116">
    <property type="entry name" value="CBS"/>
    <property type="match status" value="2"/>
</dbReference>
<keyword evidence="1 2" id="KW-0129">CBS domain</keyword>
<accession>A0ABV6X1J1</accession>
<dbReference type="PANTHER" id="PTHR43080:SF29">
    <property type="entry name" value="OS02G0818000 PROTEIN"/>
    <property type="match status" value="1"/>
</dbReference>
<reference evidence="5 6" key="1">
    <citation type="submission" date="2024-09" db="EMBL/GenBank/DDBJ databases">
        <authorList>
            <person name="Lee S.D."/>
        </authorList>
    </citation>
    <scope>NUCLEOTIDE SEQUENCE [LARGE SCALE GENOMIC DNA]</scope>
    <source>
        <strain evidence="5 6">N1-3</strain>
    </source>
</reference>
<evidence type="ECO:0000256" key="1">
    <source>
        <dbReference type="ARBA" id="ARBA00023122"/>
    </source>
</evidence>
<proteinExistence type="predicted"/>
<feature type="region of interest" description="Disordered" evidence="3">
    <location>
        <begin position="1"/>
        <end position="33"/>
    </location>
</feature>
<dbReference type="PANTHER" id="PTHR43080">
    <property type="entry name" value="CBS DOMAIN-CONTAINING PROTEIN CBSX3, MITOCHONDRIAL"/>
    <property type="match status" value="1"/>
</dbReference>
<dbReference type="InterPro" id="IPR000644">
    <property type="entry name" value="CBS_dom"/>
</dbReference>
<dbReference type="RefSeq" id="WP_380553630.1">
    <property type="nucleotide sequence ID" value="NZ_JBHEZY010000005.1"/>
</dbReference>
<dbReference type="Gene3D" id="3.10.580.10">
    <property type="entry name" value="CBS-domain"/>
    <property type="match status" value="1"/>
</dbReference>
<dbReference type="InterPro" id="IPR046342">
    <property type="entry name" value="CBS_dom_sf"/>
</dbReference>
<dbReference type="InterPro" id="IPR051257">
    <property type="entry name" value="Diverse_CBS-Domain"/>
</dbReference>
<evidence type="ECO:0000313" key="5">
    <source>
        <dbReference type="EMBL" id="MFC1432155.1"/>
    </source>
</evidence>
<gene>
    <name evidence="5" type="ORF">ACEZDB_16020</name>
</gene>
<sequence length="252" mass="27232">MAATQHSARIDAGTGTAVHEPRPAPDRIAWDGLPRHTPVSDLMTRQVVTVGPRTDYATLVAAVREHHHDLLPVVDAEGRVMGLVAASDLLAKLALTALPPRGIRFETRQVRALRRKGAGVVAGELMTAPAWTVTAGTSAADAARVALRHRIHHLPVTDDQHRLVGMVCLCDLLGAVRRDDAEIHSEVLYLAVATDSGTDRATLRVDCDHGRILLDARTARRSQAAALLDRVRAVEGVVDVADTLRWDIDDLL</sequence>
<name>A0ABV6X1J1_9ACTN</name>
<evidence type="ECO:0000256" key="3">
    <source>
        <dbReference type="SAM" id="MobiDB-lite"/>
    </source>
</evidence>
<feature type="compositionally biased region" description="Basic and acidic residues" evidence="3">
    <location>
        <begin position="19"/>
        <end position="29"/>
    </location>
</feature>
<organism evidence="5 6">
    <name type="scientific">Streptacidiphilus alkalitolerans</name>
    <dbReference type="NCBI Taxonomy" id="3342712"/>
    <lineage>
        <taxon>Bacteria</taxon>
        <taxon>Bacillati</taxon>
        <taxon>Actinomycetota</taxon>
        <taxon>Actinomycetes</taxon>
        <taxon>Kitasatosporales</taxon>
        <taxon>Streptomycetaceae</taxon>
        <taxon>Streptacidiphilus</taxon>
    </lineage>
</organism>
<comment type="caution">
    <text evidence="5">The sequence shown here is derived from an EMBL/GenBank/DDBJ whole genome shotgun (WGS) entry which is preliminary data.</text>
</comment>
<dbReference type="Pfam" id="PF00571">
    <property type="entry name" value="CBS"/>
    <property type="match status" value="2"/>
</dbReference>
<protein>
    <submittedName>
        <fullName evidence="5">CBS domain-containing protein</fullName>
    </submittedName>
</protein>
<evidence type="ECO:0000256" key="2">
    <source>
        <dbReference type="PROSITE-ProRule" id="PRU00703"/>
    </source>
</evidence>